<evidence type="ECO:0000313" key="3">
    <source>
        <dbReference type="Proteomes" id="UP000698028"/>
    </source>
</evidence>
<keyword evidence="1" id="KW-0472">Membrane</keyword>
<protein>
    <submittedName>
        <fullName evidence="2">Uncharacterized protein</fullName>
    </submittedName>
</protein>
<dbReference type="Proteomes" id="UP000698028">
    <property type="component" value="Unassembled WGS sequence"/>
</dbReference>
<keyword evidence="1" id="KW-0812">Transmembrane</keyword>
<dbReference type="EMBL" id="JAHVAH010000001">
    <property type="protein sequence ID" value="MBW0144608.1"/>
    <property type="molecule type" value="Genomic_DNA"/>
</dbReference>
<comment type="caution">
    <text evidence="2">The sequence shown here is derived from an EMBL/GenBank/DDBJ whole genome shotgun (WGS) entry which is preliminary data.</text>
</comment>
<name>A0ABS6V6A9_9SPHN</name>
<reference evidence="2 3" key="1">
    <citation type="submission" date="2021-07" db="EMBL/GenBank/DDBJ databases">
        <title>The draft genome sequence of Sphingomicrobium sp. B8.</title>
        <authorList>
            <person name="Mu L."/>
        </authorList>
    </citation>
    <scope>NUCLEOTIDE SEQUENCE [LARGE SCALE GENOMIC DNA]</scope>
    <source>
        <strain evidence="2 3">B8</strain>
    </source>
</reference>
<proteinExistence type="predicted"/>
<evidence type="ECO:0000313" key="2">
    <source>
        <dbReference type="EMBL" id="MBW0144608.1"/>
    </source>
</evidence>
<gene>
    <name evidence="2" type="ORF">KTQ36_04785</name>
</gene>
<evidence type="ECO:0000256" key="1">
    <source>
        <dbReference type="SAM" id="Phobius"/>
    </source>
</evidence>
<accession>A0ABS6V6A9</accession>
<sequence>MMELHSRPKKQPITFEEPVKARAVALRMPRISEDVRLFALTFLSGFLFTALFIA</sequence>
<dbReference type="RefSeq" id="WP_218632582.1">
    <property type="nucleotide sequence ID" value="NZ_JAHVAH010000001.1"/>
</dbReference>
<feature type="transmembrane region" description="Helical" evidence="1">
    <location>
        <begin position="35"/>
        <end position="53"/>
    </location>
</feature>
<organism evidence="2 3">
    <name type="scientific">Sphingomicrobium clamense</name>
    <dbReference type="NCBI Taxonomy" id="2851013"/>
    <lineage>
        <taxon>Bacteria</taxon>
        <taxon>Pseudomonadati</taxon>
        <taxon>Pseudomonadota</taxon>
        <taxon>Alphaproteobacteria</taxon>
        <taxon>Sphingomonadales</taxon>
        <taxon>Sphingomonadaceae</taxon>
        <taxon>Sphingomicrobium</taxon>
    </lineage>
</organism>
<keyword evidence="3" id="KW-1185">Reference proteome</keyword>
<keyword evidence="1" id="KW-1133">Transmembrane helix</keyword>